<dbReference type="Gene3D" id="2.40.10.240">
    <property type="entry name" value="QueA-like"/>
    <property type="match status" value="1"/>
</dbReference>
<keyword evidence="3" id="KW-0949">S-adenosyl-L-methionine</keyword>
<proteinExistence type="predicted"/>
<organism evidence="5 6">
    <name type="scientific">Vallicoccus soli</name>
    <dbReference type="NCBI Taxonomy" id="2339232"/>
    <lineage>
        <taxon>Bacteria</taxon>
        <taxon>Bacillati</taxon>
        <taxon>Actinomycetota</taxon>
        <taxon>Actinomycetes</taxon>
        <taxon>Motilibacterales</taxon>
        <taxon>Vallicoccaceae</taxon>
        <taxon>Vallicoccus</taxon>
    </lineage>
</organism>
<evidence type="ECO:0000256" key="4">
    <source>
        <dbReference type="ARBA" id="ARBA00022785"/>
    </source>
</evidence>
<dbReference type="InterPro" id="IPR042119">
    <property type="entry name" value="QueA_dom2"/>
</dbReference>
<keyword evidence="1" id="KW-0963">Cytoplasm</keyword>
<dbReference type="Gene3D" id="3.40.1780.10">
    <property type="entry name" value="QueA-like"/>
    <property type="match status" value="1"/>
</dbReference>
<evidence type="ECO:0000256" key="2">
    <source>
        <dbReference type="ARBA" id="ARBA00022679"/>
    </source>
</evidence>
<dbReference type="InterPro" id="IPR042118">
    <property type="entry name" value="QueA_dom1"/>
</dbReference>
<evidence type="ECO:0000313" key="5">
    <source>
        <dbReference type="EMBL" id="RJK97701.1"/>
    </source>
</evidence>
<accession>A0A3A3ZMA1</accession>
<dbReference type="EMBL" id="QZEZ01000001">
    <property type="protein sequence ID" value="RJK97701.1"/>
    <property type="molecule type" value="Genomic_DNA"/>
</dbReference>
<keyword evidence="2 5" id="KW-0808">Transferase</keyword>
<protein>
    <submittedName>
        <fullName evidence="5">S-adenosylmethionine:tRNA ribosyltransferase-isomerase</fullName>
    </submittedName>
</protein>
<dbReference type="SUPFAM" id="SSF111337">
    <property type="entry name" value="QueA-like"/>
    <property type="match status" value="1"/>
</dbReference>
<reference evidence="5 6" key="1">
    <citation type="submission" date="2018-09" db="EMBL/GenBank/DDBJ databases">
        <title>YIM 75000 draft genome.</title>
        <authorList>
            <person name="Tang S."/>
            <person name="Feng Y."/>
        </authorList>
    </citation>
    <scope>NUCLEOTIDE SEQUENCE [LARGE SCALE GENOMIC DNA]</scope>
    <source>
        <strain evidence="5 6">YIM 75000</strain>
    </source>
</reference>
<name>A0A3A3ZMA1_9ACTN</name>
<keyword evidence="6" id="KW-1185">Reference proteome</keyword>
<dbReference type="InterPro" id="IPR036100">
    <property type="entry name" value="QueA_sf"/>
</dbReference>
<dbReference type="PANTHER" id="PTHR30307">
    <property type="entry name" value="S-ADENOSYLMETHIONINE:TRNA RIBOSYLTRANSFERASE-ISOMERASE"/>
    <property type="match status" value="1"/>
</dbReference>
<evidence type="ECO:0000313" key="6">
    <source>
        <dbReference type="Proteomes" id="UP000265614"/>
    </source>
</evidence>
<dbReference type="InterPro" id="IPR003699">
    <property type="entry name" value="QueA"/>
</dbReference>
<dbReference type="GO" id="GO:0051075">
    <property type="term" value="F:S-adenosylmethionine:tRNA ribosyltransferase-isomerase activity"/>
    <property type="evidence" value="ECO:0007669"/>
    <property type="project" value="TreeGrafter"/>
</dbReference>
<dbReference type="RefSeq" id="WP_119948627.1">
    <property type="nucleotide sequence ID" value="NZ_QZEZ01000001.1"/>
</dbReference>
<dbReference type="OrthoDB" id="9783887at2"/>
<dbReference type="Pfam" id="PF02547">
    <property type="entry name" value="Queuosine_synth"/>
    <property type="match status" value="1"/>
</dbReference>
<sequence length="337" mass="34972">MSALRFELPAALSATVPPEVRGVPRDGVRLLVADGQGLRHRAFHEIGEVLRPGDLLVVNTSATLPAAVDGTLDGRPVTVHLSTRRDDGTWLVEVRPPGRATGPLGGDLAGARVDLPGPAALHLGAPHGRLWQAAVTARGGAEEVMRRHGRPVSYAYVEGRWPLSAYQTAFARVPGSAEMPSAARPFTPELVTELVADGVAVAPVVLHCGVSSLEEGEGALPERYAVPPATARLVATTRAAGGRVVAVGTTVVRALETAAAGTGTVAPSAGWTDLVLGPDRPARVVDGLVTGWHAPGASHLSLLEAVVGPERVAAAYASALREGYLWHEFGDSALLLR</sequence>
<evidence type="ECO:0000256" key="1">
    <source>
        <dbReference type="ARBA" id="ARBA00022490"/>
    </source>
</evidence>
<keyword evidence="4" id="KW-0671">Queuosine biosynthesis</keyword>
<dbReference type="Proteomes" id="UP000265614">
    <property type="component" value="Unassembled WGS sequence"/>
</dbReference>
<gene>
    <name evidence="5" type="ORF">D5H78_01430</name>
</gene>
<comment type="caution">
    <text evidence="5">The sequence shown here is derived from an EMBL/GenBank/DDBJ whole genome shotgun (WGS) entry which is preliminary data.</text>
</comment>
<dbReference type="AlphaFoldDB" id="A0A3A3ZMA1"/>
<dbReference type="GO" id="GO:0008616">
    <property type="term" value="P:tRNA queuosine(34) biosynthetic process"/>
    <property type="evidence" value="ECO:0007669"/>
    <property type="project" value="UniProtKB-KW"/>
</dbReference>
<keyword evidence="5" id="KW-0413">Isomerase</keyword>
<dbReference type="PANTHER" id="PTHR30307:SF0">
    <property type="entry name" value="S-ADENOSYLMETHIONINE:TRNA RIBOSYLTRANSFERASE-ISOMERASE"/>
    <property type="match status" value="1"/>
</dbReference>
<evidence type="ECO:0000256" key="3">
    <source>
        <dbReference type="ARBA" id="ARBA00022691"/>
    </source>
</evidence>